<protein>
    <recommendedName>
        <fullName evidence="3">Nucleotidyl transferase AbiEii/AbiGii toxin family protein</fullName>
    </recommendedName>
</protein>
<name>A0A0W7TTB2_9FIRM</name>
<comment type="caution">
    <text evidence="1">The sequence shown here is derived from an EMBL/GenBank/DDBJ whole genome shotgun (WGS) entry which is preliminary data.</text>
</comment>
<dbReference type="InterPro" id="IPR014942">
    <property type="entry name" value="AbiEii"/>
</dbReference>
<reference evidence="1 2" key="1">
    <citation type="submission" date="2015-10" db="EMBL/GenBank/DDBJ databases">
        <title>A novel member of the family Ruminococcaceae isolated from human faeces.</title>
        <authorList>
            <person name="Shkoporov A.N."/>
            <person name="Chaplin A.V."/>
            <person name="Motuzova O.V."/>
            <person name="Kafarskaia L.I."/>
            <person name="Efimov B.A."/>
        </authorList>
    </citation>
    <scope>NUCLEOTIDE SEQUENCE [LARGE SCALE GENOMIC DNA]</scope>
    <source>
        <strain evidence="1 2">668</strain>
    </source>
</reference>
<dbReference type="RefSeq" id="WP_058722947.1">
    <property type="nucleotide sequence ID" value="NZ_LMUA01000005.1"/>
</dbReference>
<gene>
    <name evidence="1" type="ORF">ASJ35_05830</name>
</gene>
<proteinExistence type="predicted"/>
<evidence type="ECO:0000313" key="1">
    <source>
        <dbReference type="EMBL" id="KUE77081.1"/>
    </source>
</evidence>
<dbReference type="Proteomes" id="UP000053433">
    <property type="component" value="Unassembled WGS sequence"/>
</dbReference>
<accession>A0A0W7TTB2</accession>
<dbReference type="EMBL" id="LMUA01000005">
    <property type="protein sequence ID" value="KUE77081.1"/>
    <property type="molecule type" value="Genomic_DNA"/>
</dbReference>
<dbReference type="Pfam" id="PF08843">
    <property type="entry name" value="AbiEii"/>
    <property type="match status" value="1"/>
</dbReference>
<evidence type="ECO:0008006" key="3">
    <source>
        <dbReference type="Google" id="ProtNLM"/>
    </source>
</evidence>
<evidence type="ECO:0000313" key="2">
    <source>
        <dbReference type="Proteomes" id="UP000053433"/>
    </source>
</evidence>
<organism evidence="1 2">
    <name type="scientific">Ruthenibacterium lactatiformans</name>
    <dbReference type="NCBI Taxonomy" id="1550024"/>
    <lineage>
        <taxon>Bacteria</taxon>
        <taxon>Bacillati</taxon>
        <taxon>Bacillota</taxon>
        <taxon>Clostridia</taxon>
        <taxon>Eubacteriales</taxon>
        <taxon>Oscillospiraceae</taxon>
        <taxon>Ruthenibacterium</taxon>
    </lineage>
</organism>
<dbReference type="AlphaFoldDB" id="A0A0W7TTB2"/>
<dbReference type="Gene3D" id="3.10.450.620">
    <property type="entry name" value="JHP933, nucleotidyltransferase-like core domain"/>
    <property type="match status" value="1"/>
</dbReference>
<sequence>MKLHEDKDAFGLLLENIHEKTGYRTDVLEKDYYVLLILQELSDFQADGLPAYFKGGTALYKALKTTNRFSEDIDLSVDTRGCSRTQNDKRLERAAKKYVSLPRDATQGKTNRSEVIAVYTYDPITAFDADDALQRFGKLKVEATSFTISEPVDSLEISAMLYNLATEEQKKILETVYDVKPFFIQTITLERIFVDKLFAAEAYVRHSSINQRAFEAAKHIYDLAVIAQHPKVSALLSDSDKLKNLLEIRMKEEQGRLDGIPGVAPTEFIFFTQAGDNSDVRKAYETMQNQYVLREQDRIEFETAVKALMNIQESLLKNPAWADFHNTTI</sequence>